<dbReference type="EMBL" id="JAKRRX010000122">
    <property type="protein sequence ID" value="MCW8335556.1"/>
    <property type="molecule type" value="Genomic_DNA"/>
</dbReference>
<dbReference type="InterPro" id="IPR011006">
    <property type="entry name" value="CheY-like_superfamily"/>
</dbReference>
<accession>A0A9X3CGX1</accession>
<dbReference type="RefSeq" id="WP_265688698.1">
    <property type="nucleotide sequence ID" value="NZ_JAKRRX010000122.1"/>
</dbReference>
<reference evidence="1" key="1">
    <citation type="submission" date="2022-02" db="EMBL/GenBank/DDBJ databases">
        <title>Vibrio sp. nov., a new bacterium isolated from Bohai sea, China.</title>
        <authorList>
            <person name="Yuan Y."/>
        </authorList>
    </citation>
    <scope>NUCLEOTIDE SEQUENCE</scope>
    <source>
        <strain evidence="1">DBSS07</strain>
    </source>
</reference>
<evidence type="ECO:0000313" key="1">
    <source>
        <dbReference type="EMBL" id="MCW8335556.1"/>
    </source>
</evidence>
<comment type="caution">
    <text evidence="1">The sequence shown here is derived from an EMBL/GenBank/DDBJ whole genome shotgun (WGS) entry which is preliminary data.</text>
</comment>
<dbReference type="Proteomes" id="UP001155586">
    <property type="component" value="Unassembled WGS sequence"/>
</dbReference>
<dbReference type="GO" id="GO:0003677">
    <property type="term" value="F:DNA binding"/>
    <property type="evidence" value="ECO:0007669"/>
    <property type="project" value="UniProtKB-KW"/>
</dbReference>
<sequence>MSKRCKVLIVGENRSRSVALLDKLSMNYDVKTVNDISTVHRVHSEFQPEIVIVDSQLYDEDSAHSEQPFSFTGSAIVYLTHVDSLEERLRVYEAGAIEVISAQENCEEVLAKLEVIEQFLAEQRSLQVECQQAKETSRHFMQEASMYGTVLHFFRGLATCQFIEQLSYFVFKSMDSYGLHASMVIRDDKDLYFDNVDVTVSPIERNIFDLLHTKGRVFRFGNRLILNEKNCAILIKNLPEDDEVKIGILQDVVAVIVEGLEAKYQDLKRYKTLVDVLEEINCSMAGVAEKAASFDARFSETYGNSVHRLNSSFYTLGLVGDQEEELLTLFEEGLKSMMFAKEDLNDVHVLMQSVADKIQALDITTESLREPPQDPPDDGDVELF</sequence>
<dbReference type="AlphaFoldDB" id="A0A9X3CGX1"/>
<protein>
    <submittedName>
        <fullName evidence="1">DNA-binding response regulator</fullName>
    </submittedName>
</protein>
<organism evidence="1 2">
    <name type="scientific">Vibrio paucivorans</name>
    <dbReference type="NCBI Taxonomy" id="2829489"/>
    <lineage>
        <taxon>Bacteria</taxon>
        <taxon>Pseudomonadati</taxon>
        <taxon>Pseudomonadota</taxon>
        <taxon>Gammaproteobacteria</taxon>
        <taxon>Vibrionales</taxon>
        <taxon>Vibrionaceae</taxon>
        <taxon>Vibrio</taxon>
    </lineage>
</organism>
<evidence type="ECO:0000313" key="2">
    <source>
        <dbReference type="Proteomes" id="UP001155586"/>
    </source>
</evidence>
<name>A0A9X3CGX1_9VIBR</name>
<dbReference type="SUPFAM" id="SSF52172">
    <property type="entry name" value="CheY-like"/>
    <property type="match status" value="1"/>
</dbReference>
<keyword evidence="1" id="KW-0238">DNA-binding</keyword>
<proteinExistence type="predicted"/>
<keyword evidence="2" id="KW-1185">Reference proteome</keyword>
<gene>
    <name evidence="1" type="ORF">MD483_17235</name>
</gene>